<sequence length="111" mass="12811">MGRRWRRVTCRGSVACQRRMSGPCREVERRRRGRLAPRVTAVHRLGHIAEKRAARLQALCHVCDRLAGARRDGQVQARNHRDPRKAYKTQGDPRLCRRWTGRTAVSRATTS</sequence>
<organism evidence="2 3">
    <name type="scientific">Purpureocillium lilacinum</name>
    <name type="common">Paecilomyces lilacinus</name>
    <dbReference type="NCBI Taxonomy" id="33203"/>
    <lineage>
        <taxon>Eukaryota</taxon>
        <taxon>Fungi</taxon>
        <taxon>Dikarya</taxon>
        <taxon>Ascomycota</taxon>
        <taxon>Pezizomycotina</taxon>
        <taxon>Sordariomycetes</taxon>
        <taxon>Hypocreomycetidae</taxon>
        <taxon>Hypocreales</taxon>
        <taxon>Ophiocordycipitaceae</taxon>
        <taxon>Purpureocillium</taxon>
    </lineage>
</organism>
<evidence type="ECO:0000313" key="2">
    <source>
        <dbReference type="EMBL" id="OAQ81572.1"/>
    </source>
</evidence>
<name>A0A179GUX5_PURLI</name>
<reference evidence="2 3" key="1">
    <citation type="submission" date="2016-01" db="EMBL/GenBank/DDBJ databases">
        <title>Biosynthesis of antibiotic leucinostatins and their inhibition on Phytophthora in bio-control Purpureocillium lilacinum.</title>
        <authorList>
            <person name="Wang G."/>
            <person name="Liu Z."/>
            <person name="Lin R."/>
            <person name="Li E."/>
            <person name="Mao Z."/>
            <person name="Ling J."/>
            <person name="Yin W."/>
            <person name="Xie B."/>
        </authorList>
    </citation>
    <scope>NUCLEOTIDE SEQUENCE [LARGE SCALE GENOMIC DNA]</scope>
    <source>
        <strain evidence="2">PLBJ-1</strain>
    </source>
</reference>
<accession>A0A179GUX5</accession>
<feature type="region of interest" description="Disordered" evidence="1">
    <location>
        <begin position="71"/>
        <end position="92"/>
    </location>
</feature>
<evidence type="ECO:0000313" key="3">
    <source>
        <dbReference type="Proteomes" id="UP000078240"/>
    </source>
</evidence>
<gene>
    <name evidence="2" type="ORF">VFPBJ_04156</name>
</gene>
<dbReference type="EMBL" id="LSBH01000003">
    <property type="protein sequence ID" value="OAQ81572.1"/>
    <property type="molecule type" value="Genomic_DNA"/>
</dbReference>
<dbReference type="Proteomes" id="UP000078240">
    <property type="component" value="Unassembled WGS sequence"/>
</dbReference>
<dbReference type="AlphaFoldDB" id="A0A179GUX5"/>
<protein>
    <submittedName>
        <fullName evidence="2">Uncharacterized protein</fullName>
    </submittedName>
</protein>
<comment type="caution">
    <text evidence="2">The sequence shown here is derived from an EMBL/GenBank/DDBJ whole genome shotgun (WGS) entry which is preliminary data.</text>
</comment>
<proteinExistence type="predicted"/>
<evidence type="ECO:0000256" key="1">
    <source>
        <dbReference type="SAM" id="MobiDB-lite"/>
    </source>
</evidence>